<keyword evidence="1" id="KW-0812">Transmembrane</keyword>
<keyword evidence="1" id="KW-1133">Transmembrane helix</keyword>
<reference evidence="2" key="1">
    <citation type="submission" date="2015-04" db="EMBL/GenBank/DDBJ databases">
        <title>The genome sequence of the plant pathogenic Rhizarian Plasmodiophora brassicae reveals insights in its biotrophic life cycle and the origin of chitin synthesis.</title>
        <authorList>
            <person name="Schwelm A."/>
            <person name="Fogelqvist J."/>
            <person name="Knaust A."/>
            <person name="Julke S."/>
            <person name="Lilja T."/>
            <person name="Dhandapani V."/>
            <person name="Bonilla-Rosso G."/>
            <person name="Karlsson M."/>
            <person name="Shevchenko A."/>
            <person name="Choi S.R."/>
            <person name="Kim H.G."/>
            <person name="Park J.Y."/>
            <person name="Lim Y.P."/>
            <person name="Ludwig-Muller J."/>
            <person name="Dixelius C."/>
        </authorList>
    </citation>
    <scope>NUCLEOTIDE SEQUENCE</scope>
    <source>
        <tissue evidence="2">Potato root galls</tissue>
    </source>
</reference>
<name>A0A0H5RA69_9EUKA</name>
<dbReference type="AlphaFoldDB" id="A0A0H5RA69"/>
<proteinExistence type="predicted"/>
<feature type="transmembrane region" description="Helical" evidence="1">
    <location>
        <begin position="51"/>
        <end position="70"/>
    </location>
</feature>
<dbReference type="EMBL" id="HACM01004862">
    <property type="protein sequence ID" value="CRZ05304.1"/>
    <property type="molecule type" value="Transcribed_RNA"/>
</dbReference>
<accession>A0A0H5RA69</accession>
<evidence type="ECO:0000313" key="2">
    <source>
        <dbReference type="EMBL" id="CRZ05304.1"/>
    </source>
</evidence>
<keyword evidence="1" id="KW-0472">Membrane</keyword>
<evidence type="ECO:0000256" key="1">
    <source>
        <dbReference type="SAM" id="Phobius"/>
    </source>
</evidence>
<sequence>MHEFYSLSVDGVSLEIDLKVLISQDVLSQEHRTCLFRQGIDSPFFSGQGGILLAYKVMVLVSFTLAIKVIKVHLGVIKKDSQVSFQIVKSKGSKSGKKASLILEVLIVDSRTSFGPKSII</sequence>
<organism evidence="2">
    <name type="scientific">Spongospora subterranea</name>
    <dbReference type="NCBI Taxonomy" id="70186"/>
    <lineage>
        <taxon>Eukaryota</taxon>
        <taxon>Sar</taxon>
        <taxon>Rhizaria</taxon>
        <taxon>Endomyxa</taxon>
        <taxon>Phytomyxea</taxon>
        <taxon>Plasmodiophorida</taxon>
        <taxon>Plasmodiophoridae</taxon>
        <taxon>Spongospora</taxon>
    </lineage>
</organism>
<protein>
    <submittedName>
        <fullName evidence="2">Uncharacterized protein</fullName>
    </submittedName>
</protein>